<protein>
    <submittedName>
        <fullName evidence="1">DsrE family protein</fullName>
    </submittedName>
</protein>
<dbReference type="InterPro" id="IPR027396">
    <property type="entry name" value="DsrEFH-like"/>
</dbReference>
<dbReference type="Proteomes" id="UP001589788">
    <property type="component" value="Unassembled WGS sequence"/>
</dbReference>
<dbReference type="EMBL" id="JBHLYQ010000013">
    <property type="protein sequence ID" value="MFC0081043.1"/>
    <property type="molecule type" value="Genomic_DNA"/>
</dbReference>
<comment type="caution">
    <text evidence="1">The sequence shown here is derived from an EMBL/GenBank/DDBJ whole genome shotgun (WGS) entry which is preliminary data.</text>
</comment>
<name>A0ABV6C170_9ACTN</name>
<dbReference type="InterPro" id="IPR003787">
    <property type="entry name" value="Sulphur_relay_DsrE/F-like"/>
</dbReference>
<gene>
    <name evidence="1" type="ORF">ACFFRE_02575</name>
</gene>
<accession>A0ABV6C170</accession>
<dbReference type="Pfam" id="PF02635">
    <property type="entry name" value="DsrE"/>
    <property type="match status" value="1"/>
</dbReference>
<dbReference type="SUPFAM" id="SSF75169">
    <property type="entry name" value="DsrEFH-like"/>
    <property type="match status" value="1"/>
</dbReference>
<dbReference type="RefSeq" id="WP_377787891.1">
    <property type="nucleotide sequence ID" value="NZ_JBHLYQ010000013.1"/>
</dbReference>
<keyword evidence="2" id="KW-1185">Reference proteome</keyword>
<evidence type="ECO:0000313" key="1">
    <source>
        <dbReference type="EMBL" id="MFC0081043.1"/>
    </source>
</evidence>
<proteinExistence type="predicted"/>
<reference evidence="1 2" key="1">
    <citation type="submission" date="2024-09" db="EMBL/GenBank/DDBJ databases">
        <authorList>
            <person name="Sun Q."/>
            <person name="Mori K."/>
        </authorList>
    </citation>
    <scope>NUCLEOTIDE SEQUENCE [LARGE SCALE GENOMIC DNA]</scope>
    <source>
        <strain evidence="1 2">JCM 15389</strain>
    </source>
</reference>
<evidence type="ECO:0000313" key="2">
    <source>
        <dbReference type="Proteomes" id="UP001589788"/>
    </source>
</evidence>
<organism evidence="1 2">
    <name type="scientific">Aciditerrimonas ferrireducens</name>
    <dbReference type="NCBI Taxonomy" id="667306"/>
    <lineage>
        <taxon>Bacteria</taxon>
        <taxon>Bacillati</taxon>
        <taxon>Actinomycetota</taxon>
        <taxon>Acidimicrobiia</taxon>
        <taxon>Acidimicrobiales</taxon>
        <taxon>Acidimicrobiaceae</taxon>
        <taxon>Aciditerrimonas</taxon>
    </lineage>
</organism>
<dbReference type="Gene3D" id="3.40.1260.10">
    <property type="entry name" value="DsrEFH-like"/>
    <property type="match status" value="1"/>
</dbReference>
<sequence length="117" mass="12532">MPEGRSILVVLTTGKEALVRANAVLQLTGVLQQHGTGQVELLFLGPGIEVLRANQRNSPQFAEQLDGLRRAGVQVAACRNSLENLGLTEDQMLPATVVQGGVEVATRIAEGWEVLTF</sequence>